<proteinExistence type="predicted"/>
<gene>
    <name evidence="2" type="ORF">NAES01612_LOCUS26148</name>
</gene>
<organism evidence="2">
    <name type="scientific">Paramoeba aestuarina</name>
    <dbReference type="NCBI Taxonomy" id="180227"/>
    <lineage>
        <taxon>Eukaryota</taxon>
        <taxon>Amoebozoa</taxon>
        <taxon>Discosea</taxon>
        <taxon>Flabellinia</taxon>
        <taxon>Dactylopodida</taxon>
        <taxon>Paramoebidae</taxon>
        <taxon>Paramoeba</taxon>
    </lineage>
</organism>
<name>A0A7S4UDX8_9EUKA</name>
<evidence type="ECO:0000313" key="2">
    <source>
        <dbReference type="EMBL" id="CAE2340848.1"/>
    </source>
</evidence>
<accession>A0A7S4UDX8</accession>
<reference evidence="2" key="1">
    <citation type="submission" date="2021-01" db="EMBL/GenBank/DDBJ databases">
        <authorList>
            <person name="Corre E."/>
            <person name="Pelletier E."/>
            <person name="Niang G."/>
            <person name="Scheremetjew M."/>
            <person name="Finn R."/>
            <person name="Kale V."/>
            <person name="Holt S."/>
            <person name="Cochrane G."/>
            <person name="Meng A."/>
            <person name="Brown T."/>
            <person name="Cohen L."/>
        </authorList>
    </citation>
    <scope>NUCLEOTIDE SEQUENCE</scope>
    <source>
        <strain evidence="2">SoJaBio B1-5/56/2</strain>
    </source>
</reference>
<feature type="region of interest" description="Disordered" evidence="1">
    <location>
        <begin position="195"/>
        <end position="219"/>
    </location>
</feature>
<dbReference type="EMBL" id="HBKR01040068">
    <property type="protein sequence ID" value="CAE2340848.1"/>
    <property type="molecule type" value="Transcribed_RNA"/>
</dbReference>
<sequence length="219" mass="25183">MGDDFAENKALVNVVLNQQRHISHDLKMASTISEIDHTRVHVYPGLYHDMGLHWVRDLSIANAKLFLHGRIEEKSIDYLVSNLGTNVGTLDQALSDMLWTEEDADIYIARKFIEAEMFLDAHERRCPELRQLIDQLALSDYHNGVPLRNYPNLIDSGEVPNFIFHVNWVNRAVLFNSKILHHAAQKRVQSLMNKEHEDSGFKVSRNTEQSEPSEVIKSI</sequence>
<evidence type="ECO:0000256" key="1">
    <source>
        <dbReference type="SAM" id="MobiDB-lite"/>
    </source>
</evidence>
<protein>
    <submittedName>
        <fullName evidence="2">Uncharacterized protein</fullName>
    </submittedName>
</protein>
<dbReference type="AlphaFoldDB" id="A0A7S4UDX8"/>